<accession>A0A6J4VMU9</accession>
<protein>
    <submittedName>
        <fullName evidence="2">Uncharacterized protein</fullName>
    </submittedName>
</protein>
<feature type="non-terminal residue" evidence="2">
    <location>
        <position position="1"/>
    </location>
</feature>
<name>A0A6J4VMU9_9BACT</name>
<feature type="non-terminal residue" evidence="2">
    <location>
        <position position="53"/>
    </location>
</feature>
<proteinExistence type="predicted"/>
<gene>
    <name evidence="2" type="ORF">AVDCRST_MAG59-5167</name>
</gene>
<organism evidence="2">
    <name type="scientific">uncultured Thermomicrobiales bacterium</name>
    <dbReference type="NCBI Taxonomy" id="1645740"/>
    <lineage>
        <taxon>Bacteria</taxon>
        <taxon>Pseudomonadati</taxon>
        <taxon>Thermomicrobiota</taxon>
        <taxon>Thermomicrobia</taxon>
        <taxon>Thermomicrobiales</taxon>
        <taxon>environmental samples</taxon>
    </lineage>
</organism>
<dbReference type="EMBL" id="CADCWF010000365">
    <property type="protein sequence ID" value="CAA9583604.1"/>
    <property type="molecule type" value="Genomic_DNA"/>
</dbReference>
<sequence>GGGDGGSRTPVQDREPSVSYARSRRFSCRSGPPPTGFPNGEPDCLGRSRSGKL</sequence>
<evidence type="ECO:0000256" key="1">
    <source>
        <dbReference type="SAM" id="MobiDB-lite"/>
    </source>
</evidence>
<dbReference type="AlphaFoldDB" id="A0A6J4VMU9"/>
<reference evidence="2" key="1">
    <citation type="submission" date="2020-02" db="EMBL/GenBank/DDBJ databases">
        <authorList>
            <person name="Meier V. D."/>
        </authorList>
    </citation>
    <scope>NUCLEOTIDE SEQUENCE</scope>
    <source>
        <strain evidence="2">AVDCRST_MAG59</strain>
    </source>
</reference>
<evidence type="ECO:0000313" key="2">
    <source>
        <dbReference type="EMBL" id="CAA9583604.1"/>
    </source>
</evidence>
<feature type="region of interest" description="Disordered" evidence="1">
    <location>
        <begin position="1"/>
        <end position="53"/>
    </location>
</feature>